<protein>
    <submittedName>
        <fullName evidence="1">Uncharacterized protein</fullName>
    </submittedName>
</protein>
<organism evidence="1 2">
    <name type="scientific">Corchorus capsularis</name>
    <name type="common">Jute</name>
    <dbReference type="NCBI Taxonomy" id="210143"/>
    <lineage>
        <taxon>Eukaryota</taxon>
        <taxon>Viridiplantae</taxon>
        <taxon>Streptophyta</taxon>
        <taxon>Embryophyta</taxon>
        <taxon>Tracheophyta</taxon>
        <taxon>Spermatophyta</taxon>
        <taxon>Magnoliopsida</taxon>
        <taxon>eudicotyledons</taxon>
        <taxon>Gunneridae</taxon>
        <taxon>Pentapetalae</taxon>
        <taxon>rosids</taxon>
        <taxon>malvids</taxon>
        <taxon>Malvales</taxon>
        <taxon>Malvaceae</taxon>
        <taxon>Grewioideae</taxon>
        <taxon>Apeibeae</taxon>
        <taxon>Corchorus</taxon>
    </lineage>
</organism>
<evidence type="ECO:0000313" key="2">
    <source>
        <dbReference type="Proteomes" id="UP000188268"/>
    </source>
</evidence>
<sequence length="29" mass="3042">MQGCGSSEDGRYVDSVTGRNSSICMTMLG</sequence>
<evidence type="ECO:0000313" key="1">
    <source>
        <dbReference type="EMBL" id="OMO62229.1"/>
    </source>
</evidence>
<dbReference type="AlphaFoldDB" id="A0A1R3GVX6"/>
<dbReference type="EMBL" id="AWWV01013283">
    <property type="protein sequence ID" value="OMO62229.1"/>
    <property type="molecule type" value="Genomic_DNA"/>
</dbReference>
<name>A0A1R3GVX6_COCAP</name>
<dbReference type="Gramene" id="OMO62229">
    <property type="protein sequence ID" value="OMO62229"/>
    <property type="gene ID" value="CCACVL1_22953"/>
</dbReference>
<accession>A0A1R3GVX6</accession>
<proteinExistence type="predicted"/>
<gene>
    <name evidence="1" type="ORF">CCACVL1_22953</name>
</gene>
<reference evidence="1 2" key="1">
    <citation type="submission" date="2013-09" db="EMBL/GenBank/DDBJ databases">
        <title>Corchorus capsularis genome sequencing.</title>
        <authorList>
            <person name="Alam M."/>
            <person name="Haque M.S."/>
            <person name="Islam M.S."/>
            <person name="Emdad E.M."/>
            <person name="Islam M.M."/>
            <person name="Ahmed B."/>
            <person name="Halim A."/>
            <person name="Hossen Q.M.M."/>
            <person name="Hossain M.Z."/>
            <person name="Ahmed R."/>
            <person name="Khan M.M."/>
            <person name="Islam R."/>
            <person name="Rashid M.M."/>
            <person name="Khan S.A."/>
            <person name="Rahman M.S."/>
            <person name="Alam M."/>
        </authorList>
    </citation>
    <scope>NUCLEOTIDE SEQUENCE [LARGE SCALE GENOMIC DNA]</scope>
    <source>
        <strain evidence="2">cv. CVL-1</strain>
        <tissue evidence="1">Whole seedling</tissue>
    </source>
</reference>
<comment type="caution">
    <text evidence="1">The sequence shown here is derived from an EMBL/GenBank/DDBJ whole genome shotgun (WGS) entry which is preliminary data.</text>
</comment>
<dbReference type="Proteomes" id="UP000188268">
    <property type="component" value="Unassembled WGS sequence"/>
</dbReference>
<keyword evidence="2" id="KW-1185">Reference proteome</keyword>